<keyword evidence="9" id="KW-1185">Reference proteome</keyword>
<dbReference type="EMBL" id="BTGU01002917">
    <property type="protein sequence ID" value="GMN23489.1"/>
    <property type="molecule type" value="Genomic_DNA"/>
</dbReference>
<proteinExistence type="predicted"/>
<feature type="compositionally biased region" description="Basic and acidic residues" evidence="6">
    <location>
        <begin position="197"/>
        <end position="212"/>
    </location>
</feature>
<evidence type="ECO:0000256" key="3">
    <source>
        <dbReference type="ARBA" id="ARBA00023125"/>
    </source>
</evidence>
<dbReference type="PANTHER" id="PTHR33729:SF6">
    <property type="entry name" value="METHYL-CPG-BINDING DOMAIN-CONTAINING PROTEIN 11"/>
    <property type="match status" value="1"/>
</dbReference>
<evidence type="ECO:0000259" key="7">
    <source>
        <dbReference type="PROSITE" id="PS50982"/>
    </source>
</evidence>
<reference evidence="8" key="1">
    <citation type="submission" date="2023-07" db="EMBL/GenBank/DDBJ databases">
        <title>draft genome sequence of fig (Ficus carica).</title>
        <authorList>
            <person name="Takahashi T."/>
            <person name="Nishimura K."/>
        </authorList>
    </citation>
    <scope>NUCLEOTIDE SEQUENCE</scope>
</reference>
<evidence type="ECO:0000313" key="8">
    <source>
        <dbReference type="EMBL" id="GMN23489.1"/>
    </source>
</evidence>
<accession>A0AA87YTX9</accession>
<feature type="compositionally biased region" description="Basic and acidic residues" evidence="6">
    <location>
        <begin position="115"/>
        <end position="171"/>
    </location>
</feature>
<dbReference type="PANTHER" id="PTHR33729">
    <property type="entry name" value="METHYL-CPG BINDING DOMAIN CONTAINING PROTEIN, EXPRESSED"/>
    <property type="match status" value="1"/>
</dbReference>
<dbReference type="GO" id="GO:0003677">
    <property type="term" value="F:DNA binding"/>
    <property type="evidence" value="ECO:0007669"/>
    <property type="project" value="UniProtKB-KW"/>
</dbReference>
<feature type="compositionally biased region" description="Basic and acidic residues" evidence="6">
    <location>
        <begin position="1"/>
        <end position="10"/>
    </location>
</feature>
<evidence type="ECO:0000313" key="9">
    <source>
        <dbReference type="Proteomes" id="UP001187192"/>
    </source>
</evidence>
<dbReference type="AlphaFoldDB" id="A0AA87YTX9"/>
<evidence type="ECO:0000256" key="1">
    <source>
        <dbReference type="ARBA" id="ARBA00004123"/>
    </source>
</evidence>
<feature type="region of interest" description="Disordered" evidence="6">
    <location>
        <begin position="1"/>
        <end position="269"/>
    </location>
</feature>
<dbReference type="Proteomes" id="UP001187192">
    <property type="component" value="Unassembled WGS sequence"/>
</dbReference>
<dbReference type="InterPro" id="IPR039622">
    <property type="entry name" value="MBD10/11"/>
</dbReference>
<feature type="domain" description="MBD" evidence="7">
    <location>
        <begin position="11"/>
        <end position="81"/>
    </location>
</feature>
<dbReference type="GO" id="GO:0005634">
    <property type="term" value="C:nucleus"/>
    <property type="evidence" value="ECO:0007669"/>
    <property type="project" value="UniProtKB-SubCell"/>
</dbReference>
<organism evidence="8 9">
    <name type="scientific">Ficus carica</name>
    <name type="common">Common fig</name>
    <dbReference type="NCBI Taxonomy" id="3494"/>
    <lineage>
        <taxon>Eukaryota</taxon>
        <taxon>Viridiplantae</taxon>
        <taxon>Streptophyta</taxon>
        <taxon>Embryophyta</taxon>
        <taxon>Tracheophyta</taxon>
        <taxon>Spermatophyta</taxon>
        <taxon>Magnoliopsida</taxon>
        <taxon>eudicotyledons</taxon>
        <taxon>Gunneridae</taxon>
        <taxon>Pentapetalae</taxon>
        <taxon>rosids</taxon>
        <taxon>fabids</taxon>
        <taxon>Rosales</taxon>
        <taxon>Moraceae</taxon>
        <taxon>Ficeae</taxon>
        <taxon>Ficus</taxon>
    </lineage>
</organism>
<gene>
    <name evidence="8" type="ORF">TIFTF001_043688</name>
</gene>
<comment type="caution">
    <text evidence="8">The sequence shown here is derived from an EMBL/GenBank/DDBJ whole genome shotgun (WGS) entry which is preliminary data.</text>
</comment>
<keyword evidence="4" id="KW-0804">Transcription</keyword>
<evidence type="ECO:0000256" key="4">
    <source>
        <dbReference type="ARBA" id="ARBA00023163"/>
    </source>
</evidence>
<dbReference type="SUPFAM" id="SSF54171">
    <property type="entry name" value="DNA-binding domain"/>
    <property type="match status" value="1"/>
</dbReference>
<dbReference type="InterPro" id="IPR001739">
    <property type="entry name" value="Methyl_CpG_DNA-bd"/>
</dbReference>
<feature type="compositionally biased region" description="Basic and acidic residues" evidence="6">
    <location>
        <begin position="220"/>
        <end position="249"/>
    </location>
</feature>
<evidence type="ECO:0000256" key="6">
    <source>
        <dbReference type="SAM" id="MobiDB-lite"/>
    </source>
</evidence>
<name>A0AA87YTX9_FICCA</name>
<sequence>MASSVEKESANEEVVSLELPAPPGWKKKFLPKQGGTPKKNEIIFTAPTGEEISNKKQLEQYLKAHTGGPAASEFDWGSGETPRRSARISEKAKAAPPRETEPPKKRSRKTSASKQDNKEKEAASEKNEETKVGETQENQKTEKDAAHDETKEDVVKENHDENESQLPKDAETTSEAGEGSLKDASAEKDVNSGITQNEKETSHKKPQVEVVKDVNFGQQGKEDISSAGEKKYEVEEKESEKSNRNDEHTGSGVDEGSKTVVEATQNGRK</sequence>
<keyword evidence="2" id="KW-0805">Transcription regulation</keyword>
<evidence type="ECO:0000256" key="5">
    <source>
        <dbReference type="ARBA" id="ARBA00023242"/>
    </source>
</evidence>
<dbReference type="Pfam" id="PF01429">
    <property type="entry name" value="MBD"/>
    <property type="match status" value="1"/>
</dbReference>
<feature type="compositionally biased region" description="Basic and acidic residues" evidence="6">
    <location>
        <begin position="180"/>
        <end position="190"/>
    </location>
</feature>
<dbReference type="InterPro" id="IPR016177">
    <property type="entry name" value="DNA-bd_dom_sf"/>
</dbReference>
<keyword evidence="3" id="KW-0238">DNA-binding</keyword>
<evidence type="ECO:0000256" key="2">
    <source>
        <dbReference type="ARBA" id="ARBA00023015"/>
    </source>
</evidence>
<dbReference type="Gene3D" id="3.30.890.10">
    <property type="entry name" value="Methyl-cpg-binding Protein 2, Chain A"/>
    <property type="match status" value="1"/>
</dbReference>
<feature type="compositionally biased region" description="Basic and acidic residues" evidence="6">
    <location>
        <begin position="81"/>
        <end position="104"/>
    </location>
</feature>
<comment type="subcellular location">
    <subcellularLocation>
        <location evidence="1">Nucleus</location>
    </subcellularLocation>
</comment>
<protein>
    <recommendedName>
        <fullName evidence="7">MBD domain-containing protein</fullName>
    </recommendedName>
</protein>
<dbReference type="PROSITE" id="PS50982">
    <property type="entry name" value="MBD"/>
    <property type="match status" value="1"/>
</dbReference>
<keyword evidence="5" id="KW-0539">Nucleus</keyword>